<evidence type="ECO:0000256" key="1">
    <source>
        <dbReference type="SAM" id="MobiDB-lite"/>
    </source>
</evidence>
<dbReference type="SUPFAM" id="SSF50729">
    <property type="entry name" value="PH domain-like"/>
    <property type="match status" value="1"/>
</dbReference>
<feature type="compositionally biased region" description="Pro residues" evidence="1">
    <location>
        <begin position="364"/>
        <end position="395"/>
    </location>
</feature>
<dbReference type="Gene3D" id="2.30.29.30">
    <property type="entry name" value="Pleckstrin-homology domain (PH domain)/Phosphotyrosine-binding domain (PTB)"/>
    <property type="match status" value="1"/>
</dbReference>
<feature type="compositionally biased region" description="Polar residues" evidence="1">
    <location>
        <begin position="51"/>
        <end position="62"/>
    </location>
</feature>
<reference evidence="2" key="1">
    <citation type="submission" date="2016-03" db="EMBL/GenBank/DDBJ databases">
        <title>Updated assembly of Pseudogymnoascus destructans, the fungus causing white-nose syndrome of bats.</title>
        <authorList>
            <person name="Palmer J.M."/>
            <person name="Drees K.P."/>
            <person name="Foster J.T."/>
            <person name="Lindner D.L."/>
        </authorList>
    </citation>
    <scope>NUCLEOTIDE SEQUENCE [LARGE SCALE GENOMIC DNA]</scope>
    <source>
        <strain evidence="2">20631-21</strain>
    </source>
</reference>
<dbReference type="OrthoDB" id="5865767at2759"/>
<feature type="region of interest" description="Disordered" evidence="1">
    <location>
        <begin position="348"/>
        <end position="425"/>
    </location>
</feature>
<dbReference type="InterPro" id="IPR011993">
    <property type="entry name" value="PH-like_dom_sf"/>
</dbReference>
<evidence type="ECO:0000313" key="2">
    <source>
        <dbReference type="EMBL" id="OAF55342.1"/>
    </source>
</evidence>
<proteinExistence type="predicted"/>
<dbReference type="VEuPathDB" id="FungiDB:GMDG_01913"/>
<name>A0A177A1H6_9PEZI</name>
<feature type="compositionally biased region" description="Low complexity" evidence="1">
    <location>
        <begin position="396"/>
        <end position="415"/>
    </location>
</feature>
<feature type="compositionally biased region" description="Basic and acidic residues" evidence="1">
    <location>
        <begin position="12"/>
        <end position="22"/>
    </location>
</feature>
<feature type="region of interest" description="Disordered" evidence="1">
    <location>
        <begin position="311"/>
        <end position="334"/>
    </location>
</feature>
<gene>
    <name evidence="2" type="ORF">VC83_08204</name>
</gene>
<accession>A0A177A1H6</accession>
<protein>
    <recommendedName>
        <fullName evidence="3">PH domain-containing protein</fullName>
    </recommendedName>
</protein>
<feature type="region of interest" description="Disordered" evidence="1">
    <location>
        <begin position="1"/>
        <end position="67"/>
    </location>
</feature>
<dbReference type="GeneID" id="36291246"/>
<organism evidence="2">
    <name type="scientific">Pseudogymnoascus destructans</name>
    <dbReference type="NCBI Taxonomy" id="655981"/>
    <lineage>
        <taxon>Eukaryota</taxon>
        <taxon>Fungi</taxon>
        <taxon>Dikarya</taxon>
        <taxon>Ascomycota</taxon>
        <taxon>Pezizomycotina</taxon>
        <taxon>Leotiomycetes</taxon>
        <taxon>Thelebolales</taxon>
        <taxon>Thelebolaceae</taxon>
        <taxon>Pseudogymnoascus</taxon>
    </lineage>
</organism>
<dbReference type="AlphaFoldDB" id="A0A177A1H6"/>
<feature type="region of interest" description="Disordered" evidence="1">
    <location>
        <begin position="95"/>
        <end position="133"/>
    </location>
</feature>
<dbReference type="eggNOG" id="ENOG502QUAB">
    <property type="taxonomic scope" value="Eukaryota"/>
</dbReference>
<sequence>MDLDIIVTAPMSHDERDDEARTTRQKYIALSPQDDELEEYTDRDGAEYTPQPWSSTTCSSINEGAGDLEDLPALSQTASQPRRVSLDQFYVEHHFPDRTIHPPPPTRPPPPIRDAPLPTNTTTTSAESQPPRLTADDLVQQSSLSPPPYSSSILNRSAINITPRVEEGRETLPPYTCDLTLTALFMRKSELEGTHLGEPSEYSNPLRRAPMRTWHRVQVTLQGTSLTITPCPRLSLKRSKPLAPPRSYSLQHAEAGIASDYLKRRYVIRIRVEADQLLLASDDAPTHIAWLEALAAAIDLAPALDERSLPEDASLPRTRRRGVHNRFVAPGSAAARRTAAARAAVASAEAAVAPPPRYADVPEAPEPIPEPVSEPELEPAPIPDPEPDNLAPPPSVIDSSPSSRTSTDTPTLTVRPSHRPQPDPYNIYPATLAARGARNSAITRDGKWRPIHNWSPMYDLIYAKRCMATLLNGSPRKGPFVIMQGERWVVDWETGKCARWVPKGEGREWGLPRYEN</sequence>
<dbReference type="PANTHER" id="PTHR37283">
    <property type="entry name" value="PH DOMAIN-CONTAINING PROTEIN YHR131C"/>
    <property type="match status" value="1"/>
</dbReference>
<evidence type="ECO:0008006" key="3">
    <source>
        <dbReference type="Google" id="ProtNLM"/>
    </source>
</evidence>
<dbReference type="EMBL" id="KV441410">
    <property type="protein sequence ID" value="OAF55342.1"/>
    <property type="molecule type" value="Genomic_DNA"/>
</dbReference>
<dbReference type="RefSeq" id="XP_024320642.1">
    <property type="nucleotide sequence ID" value="XM_024471760.1"/>
</dbReference>
<feature type="compositionally biased region" description="Pro residues" evidence="1">
    <location>
        <begin position="101"/>
        <end position="113"/>
    </location>
</feature>
<dbReference type="PANTHER" id="PTHR37283:SF1">
    <property type="entry name" value="PH DOMAIN-CONTAINING PROTEIN YHR131C"/>
    <property type="match status" value="1"/>
</dbReference>
<dbReference type="Proteomes" id="UP000077154">
    <property type="component" value="Unassembled WGS sequence"/>
</dbReference>